<dbReference type="Pfam" id="PF13280">
    <property type="entry name" value="WYL"/>
    <property type="match status" value="1"/>
</dbReference>
<dbReference type="AlphaFoldDB" id="A0A1W1XZD0"/>
<feature type="domain" description="Helix-turn-helix type 11" evidence="1">
    <location>
        <begin position="6"/>
        <end position="59"/>
    </location>
</feature>
<dbReference type="Proteomes" id="UP000192761">
    <property type="component" value="Unassembled WGS sequence"/>
</dbReference>
<dbReference type="InterPro" id="IPR013196">
    <property type="entry name" value="HTH_11"/>
</dbReference>
<dbReference type="InterPro" id="IPR026881">
    <property type="entry name" value="WYL_dom"/>
</dbReference>
<dbReference type="OrthoDB" id="9807255at2"/>
<dbReference type="InterPro" id="IPR036388">
    <property type="entry name" value="WH-like_DNA-bd_sf"/>
</dbReference>
<dbReference type="RefSeq" id="WP_084092646.1">
    <property type="nucleotide sequence ID" value="NZ_FWXD01000031.1"/>
</dbReference>
<accession>A0A1W1XZD0</accession>
<evidence type="ECO:0000259" key="2">
    <source>
        <dbReference type="Pfam" id="PF13280"/>
    </source>
</evidence>
<dbReference type="PANTHER" id="PTHR34580">
    <property type="match status" value="1"/>
</dbReference>
<dbReference type="PROSITE" id="PS52050">
    <property type="entry name" value="WYL"/>
    <property type="match status" value="1"/>
</dbReference>
<gene>
    <name evidence="3" type="ORF">SAMN02745857_03708</name>
</gene>
<evidence type="ECO:0000313" key="3">
    <source>
        <dbReference type="EMBL" id="SMC29235.1"/>
    </source>
</evidence>
<sequence length="228" mass="25563">MSRAARLLDLIQCLRRHRRPVTAAALADELEVSVRTLYRDIQTLIAQGAPIQGEAGIGYVLRPGFLLPPLMFGDDEIEALVLGARMVMRDGDPALARAAQDALAKIVGVLPVDLRERVDATGLIAAPVADPGLALLGALRMAIRNEHKLQIRYRDGAGQGSLRIVWPLALAFFDRVRVLVAWCELRQDFRSFRTDRIAELSALDERYPQRRRVLLKRWREREKVADPS</sequence>
<evidence type="ECO:0000313" key="4">
    <source>
        <dbReference type="Proteomes" id="UP000192761"/>
    </source>
</evidence>
<reference evidence="3 4" key="1">
    <citation type="submission" date="2017-04" db="EMBL/GenBank/DDBJ databases">
        <authorList>
            <person name="Afonso C.L."/>
            <person name="Miller P.J."/>
            <person name="Scott M.A."/>
            <person name="Spackman E."/>
            <person name="Goraichik I."/>
            <person name="Dimitrov K.M."/>
            <person name="Suarez D.L."/>
            <person name="Swayne D.E."/>
        </authorList>
    </citation>
    <scope>NUCLEOTIDE SEQUENCE [LARGE SCALE GENOMIC DNA]</scope>
    <source>
        <strain evidence="3 4">DSM 23236</strain>
    </source>
</reference>
<keyword evidence="3" id="KW-0238">DNA-binding</keyword>
<organism evidence="3 4">
    <name type="scientific">Andreprevotia lacus DSM 23236</name>
    <dbReference type="NCBI Taxonomy" id="1121001"/>
    <lineage>
        <taxon>Bacteria</taxon>
        <taxon>Pseudomonadati</taxon>
        <taxon>Pseudomonadota</taxon>
        <taxon>Betaproteobacteria</taxon>
        <taxon>Neisseriales</taxon>
        <taxon>Chitinibacteraceae</taxon>
        <taxon>Andreprevotia</taxon>
    </lineage>
</organism>
<dbReference type="SUPFAM" id="SSF46785">
    <property type="entry name" value="Winged helix' DNA-binding domain"/>
    <property type="match status" value="1"/>
</dbReference>
<dbReference type="STRING" id="1121001.SAMN02745857_03708"/>
<dbReference type="EMBL" id="FWXD01000031">
    <property type="protein sequence ID" value="SMC29235.1"/>
    <property type="molecule type" value="Genomic_DNA"/>
</dbReference>
<protein>
    <submittedName>
        <fullName evidence="3">Predicted DNA-binding transcriptional regulator YafY, contains an HTH and WYL domains</fullName>
    </submittedName>
</protein>
<keyword evidence="4" id="KW-1185">Reference proteome</keyword>
<evidence type="ECO:0000259" key="1">
    <source>
        <dbReference type="Pfam" id="PF08279"/>
    </source>
</evidence>
<name>A0A1W1XZD0_9NEIS</name>
<dbReference type="Pfam" id="PF08279">
    <property type="entry name" value="HTH_11"/>
    <property type="match status" value="1"/>
</dbReference>
<dbReference type="InterPro" id="IPR036390">
    <property type="entry name" value="WH_DNA-bd_sf"/>
</dbReference>
<dbReference type="PANTHER" id="PTHR34580:SF3">
    <property type="entry name" value="PROTEIN PAFB"/>
    <property type="match status" value="1"/>
</dbReference>
<feature type="domain" description="WYL" evidence="2">
    <location>
        <begin position="135"/>
        <end position="200"/>
    </location>
</feature>
<dbReference type="InterPro" id="IPR051534">
    <property type="entry name" value="CBASS_pafABC_assoc_protein"/>
</dbReference>
<proteinExistence type="predicted"/>
<dbReference type="GO" id="GO:0003677">
    <property type="term" value="F:DNA binding"/>
    <property type="evidence" value="ECO:0007669"/>
    <property type="project" value="UniProtKB-KW"/>
</dbReference>
<dbReference type="Gene3D" id="1.10.10.10">
    <property type="entry name" value="Winged helix-like DNA-binding domain superfamily/Winged helix DNA-binding domain"/>
    <property type="match status" value="1"/>
</dbReference>